<sequence>MKTICKTYACQIAPKQWMTAFTGMSYLLISIVLYIRPFDNVYGMTTAFGVLLLPAAFLDMYFSSGNKDKIFSWGFLLLNAIADFAMAIVFILHSYMDNSTLLYFGSFWVLGKGMMALNFSSLIKKQRLLKLIYNVSSLATLVLAMLLVTNALFSDIQIDTIFTSALLLCALNKFISVFLLSEKHY</sequence>
<accession>A0A7X9P3L0</accession>
<keyword evidence="3" id="KW-1185">Reference proteome</keyword>
<dbReference type="AlphaFoldDB" id="A0A7X9P3L0"/>
<keyword evidence="1" id="KW-0812">Transmembrane</keyword>
<protein>
    <submittedName>
        <fullName evidence="2">Uncharacterized protein</fullName>
    </submittedName>
</protein>
<reference evidence="2 3" key="1">
    <citation type="submission" date="2020-04" db="EMBL/GenBank/DDBJ databases">
        <title>Flammeovirga sp. SR4, a novel species isolated from seawater.</title>
        <authorList>
            <person name="Wang X."/>
        </authorList>
    </citation>
    <scope>NUCLEOTIDE SEQUENCE [LARGE SCALE GENOMIC DNA]</scope>
    <source>
        <strain evidence="2 3">ATCC 23126</strain>
    </source>
</reference>
<keyword evidence="1" id="KW-1133">Transmembrane helix</keyword>
<gene>
    <name evidence="2" type="ORF">HHU12_10750</name>
</gene>
<feature type="transmembrane region" description="Helical" evidence="1">
    <location>
        <begin position="74"/>
        <end position="95"/>
    </location>
</feature>
<dbReference type="EMBL" id="JABANE010000023">
    <property type="protein sequence ID" value="NME68437.1"/>
    <property type="molecule type" value="Genomic_DNA"/>
</dbReference>
<evidence type="ECO:0000256" key="1">
    <source>
        <dbReference type="SAM" id="Phobius"/>
    </source>
</evidence>
<proteinExistence type="predicted"/>
<comment type="caution">
    <text evidence="2">The sequence shown here is derived from an EMBL/GenBank/DDBJ whole genome shotgun (WGS) entry which is preliminary data.</text>
</comment>
<evidence type="ECO:0000313" key="2">
    <source>
        <dbReference type="EMBL" id="NME68437.1"/>
    </source>
</evidence>
<feature type="transmembrane region" description="Helical" evidence="1">
    <location>
        <begin position="41"/>
        <end position="62"/>
    </location>
</feature>
<name>A0A7X9P3L0_9BACT</name>
<evidence type="ECO:0000313" key="3">
    <source>
        <dbReference type="Proteomes" id="UP000576082"/>
    </source>
</evidence>
<feature type="transmembrane region" description="Helical" evidence="1">
    <location>
        <begin position="131"/>
        <end position="154"/>
    </location>
</feature>
<dbReference type="RefSeq" id="WP_169656739.1">
    <property type="nucleotide sequence ID" value="NZ_JABANE010000023.1"/>
</dbReference>
<keyword evidence="1" id="KW-0472">Membrane</keyword>
<dbReference type="Proteomes" id="UP000576082">
    <property type="component" value="Unassembled WGS sequence"/>
</dbReference>
<organism evidence="2 3">
    <name type="scientific">Flammeovirga aprica JL-4</name>
    <dbReference type="NCBI Taxonomy" id="694437"/>
    <lineage>
        <taxon>Bacteria</taxon>
        <taxon>Pseudomonadati</taxon>
        <taxon>Bacteroidota</taxon>
        <taxon>Cytophagia</taxon>
        <taxon>Cytophagales</taxon>
        <taxon>Flammeovirgaceae</taxon>
        <taxon>Flammeovirga</taxon>
    </lineage>
</organism>
<feature type="transmembrane region" description="Helical" evidence="1">
    <location>
        <begin position="160"/>
        <end position="180"/>
    </location>
</feature>
<feature type="transmembrane region" description="Helical" evidence="1">
    <location>
        <begin position="101"/>
        <end position="119"/>
    </location>
</feature>
<feature type="transmembrane region" description="Helical" evidence="1">
    <location>
        <begin position="16"/>
        <end position="35"/>
    </location>
</feature>